<dbReference type="NCBIfam" id="TIGR00732">
    <property type="entry name" value="dprA"/>
    <property type="match status" value="1"/>
</dbReference>
<dbReference type="RefSeq" id="WP_046497359.1">
    <property type="nucleotide sequence ID" value="NZ_CGIH01000027.1"/>
</dbReference>
<dbReference type="InterPro" id="IPR036388">
    <property type="entry name" value="WH-like_DNA-bd_sf"/>
</dbReference>
<dbReference type="STRING" id="690567.1560"/>
<dbReference type="OrthoDB" id="9785707at2"/>
<comment type="similarity">
    <text evidence="1">Belongs to the DprA/Smf family.</text>
</comment>
<dbReference type="Gene3D" id="3.40.50.450">
    <property type="match status" value="1"/>
</dbReference>
<dbReference type="Proteomes" id="UP000045545">
    <property type="component" value="Unassembled WGS sequence"/>
</dbReference>
<proteinExistence type="inferred from homology"/>
<dbReference type="EMBL" id="CGIH01000027">
    <property type="protein sequence ID" value="CFX64001.1"/>
    <property type="molecule type" value="Genomic_DNA"/>
</dbReference>
<feature type="domain" description="DprA winged helix" evidence="3">
    <location>
        <begin position="306"/>
        <end position="357"/>
    </location>
</feature>
<dbReference type="PANTHER" id="PTHR43022">
    <property type="entry name" value="PROTEIN SMF"/>
    <property type="match status" value="1"/>
</dbReference>
<dbReference type="InterPro" id="IPR057666">
    <property type="entry name" value="DrpA_SLOG"/>
</dbReference>
<dbReference type="InterPro" id="IPR041614">
    <property type="entry name" value="DprA_WH"/>
</dbReference>
<dbReference type="SUPFAM" id="SSF102405">
    <property type="entry name" value="MCP/YpsA-like"/>
    <property type="match status" value="1"/>
</dbReference>
<dbReference type="Gene3D" id="1.10.10.10">
    <property type="entry name" value="Winged helix-like DNA-binding domain superfamily/Winged helix DNA-binding domain"/>
    <property type="match status" value="1"/>
</dbReference>
<gene>
    <name evidence="4" type="ORF">1560</name>
</gene>
<keyword evidence="5" id="KW-1185">Reference proteome</keyword>
<evidence type="ECO:0000259" key="2">
    <source>
        <dbReference type="Pfam" id="PF02481"/>
    </source>
</evidence>
<evidence type="ECO:0000259" key="3">
    <source>
        <dbReference type="Pfam" id="PF17782"/>
    </source>
</evidence>
<organism evidence="4 5">
    <name type="scientific">Syntrophomonas zehnderi OL-4</name>
    <dbReference type="NCBI Taxonomy" id="690567"/>
    <lineage>
        <taxon>Bacteria</taxon>
        <taxon>Bacillati</taxon>
        <taxon>Bacillota</taxon>
        <taxon>Clostridia</taxon>
        <taxon>Eubacteriales</taxon>
        <taxon>Syntrophomonadaceae</taxon>
        <taxon>Syntrophomonas</taxon>
    </lineage>
</organism>
<dbReference type="GO" id="GO:0009294">
    <property type="term" value="P:DNA-mediated transformation"/>
    <property type="evidence" value="ECO:0007669"/>
    <property type="project" value="InterPro"/>
</dbReference>
<dbReference type="InterPro" id="IPR003488">
    <property type="entry name" value="DprA"/>
</dbReference>
<evidence type="ECO:0000313" key="5">
    <source>
        <dbReference type="Proteomes" id="UP000045545"/>
    </source>
</evidence>
<dbReference type="SUPFAM" id="SSF46785">
    <property type="entry name" value="Winged helix' DNA-binding domain"/>
    <property type="match status" value="1"/>
</dbReference>
<protein>
    <submittedName>
        <fullName evidence="4">DNA recombination-mediator protein A</fullName>
    </submittedName>
</protein>
<dbReference type="Pfam" id="PF02481">
    <property type="entry name" value="DNA_processg_A"/>
    <property type="match status" value="1"/>
</dbReference>
<dbReference type="Pfam" id="PF17782">
    <property type="entry name" value="WHD_DprA"/>
    <property type="match status" value="1"/>
</dbReference>
<reference evidence="4 5" key="1">
    <citation type="submission" date="2015-03" db="EMBL/GenBank/DDBJ databases">
        <authorList>
            <person name="Murphy D."/>
        </authorList>
    </citation>
    <scope>NUCLEOTIDE SEQUENCE [LARGE SCALE GENOMIC DNA]</scope>
    <source>
        <strain evidence="4 5">OL-4</strain>
    </source>
</reference>
<dbReference type="InterPro" id="IPR036390">
    <property type="entry name" value="WH_DNA-bd_sf"/>
</dbReference>
<accession>A0A0E4GBV8</accession>
<evidence type="ECO:0000313" key="4">
    <source>
        <dbReference type="EMBL" id="CFX64001.1"/>
    </source>
</evidence>
<dbReference type="PANTHER" id="PTHR43022:SF1">
    <property type="entry name" value="PROTEIN SMF"/>
    <property type="match status" value="1"/>
</dbReference>
<name>A0A0E4GBV8_9FIRM</name>
<dbReference type="AlphaFoldDB" id="A0A0E4GBV8"/>
<feature type="domain" description="Smf/DprA SLOG" evidence="2">
    <location>
        <begin position="79"/>
        <end position="287"/>
    </location>
</feature>
<sequence length="362" mass="40130">MEPNEIACLVALHSLEGIGSRSLCKIKKYFGSFKDCFFAPSQELHSSFLKAEICNNIVKVRSESEPARLLNEITARGIKITTLDDKDYPSKLSEIYDPPYILYYQGQIETLEQVCLAVVGSRQASNYGRSQARRFARELSLQGMVIVSGMARGIDTEAHRGALEAGGKTAAVLGSGLNVIYPPENARLYTEIISQGVVISEFPPQAHPEPGHFPLRNRVISGLSRGVLVIEAQERSGALITADFALEQGRDVYALPGPVDRKSSIGTNRLIKQGAELVTEPEDILLEYRPDYKKISELIQEQLFVLSEIEKKIINYLDDATVHINDIIYNTGLDMGTLSSCLLQMEFKGIIKALPGNYYQRT</sequence>
<evidence type="ECO:0000256" key="1">
    <source>
        <dbReference type="ARBA" id="ARBA00006525"/>
    </source>
</evidence>